<proteinExistence type="predicted"/>
<gene>
    <name evidence="2" type="ORF">GN958_ATG13165</name>
</gene>
<dbReference type="EMBL" id="JAACNO010001773">
    <property type="protein sequence ID" value="KAF4137653.1"/>
    <property type="molecule type" value="Genomic_DNA"/>
</dbReference>
<sequence length="271" mass="30441">MPRGKAWSDKEDAALCTAWCATSQNPIAGADQKADNLWTQILQSYRTIVPGSKRSLIALKNRWSDINREVNRLVGCLAVVVGQNESGKAEEDRFEDALKLYEARQGEEFSFAAAYEVLKSQPKWTASVNKKRPAGGNAAETRDAKRPRGAKAAIQSLKEGKLLEMQYAVSRSLERSMERKNDILSEWASIEVFNMPDADPDQRAQFFKILRQKKLSEMMKKIAESKQSDDETSETYQVSAAETEIPEFDEASVFFYNALPLFSQACSTNSF</sequence>
<dbReference type="PANTHER" id="PTHR45125:SF3">
    <property type="entry name" value="NO-APICAL-MERISTEM-ASSOCIATED CARBOXY-TERMINAL DOMAIN PROTEIN"/>
    <property type="match status" value="1"/>
</dbReference>
<dbReference type="PANTHER" id="PTHR45125">
    <property type="entry name" value="F21J9.4-RELATED"/>
    <property type="match status" value="1"/>
</dbReference>
<evidence type="ECO:0000313" key="3">
    <source>
        <dbReference type="Proteomes" id="UP000704712"/>
    </source>
</evidence>
<dbReference type="Proteomes" id="UP000704712">
    <property type="component" value="Unassembled WGS sequence"/>
</dbReference>
<reference evidence="2" key="1">
    <citation type="submission" date="2020-03" db="EMBL/GenBank/DDBJ databases">
        <title>Hybrid Assembly of Korean Phytophthora infestans isolates.</title>
        <authorList>
            <person name="Prokchorchik M."/>
            <person name="Lee Y."/>
            <person name="Seo J."/>
            <person name="Cho J.-H."/>
            <person name="Park Y.-E."/>
            <person name="Jang D.-C."/>
            <person name="Im J.-S."/>
            <person name="Choi J.-G."/>
            <person name="Park H.-J."/>
            <person name="Lee G.-B."/>
            <person name="Lee Y.-G."/>
            <person name="Hong S.-Y."/>
            <person name="Cho K."/>
            <person name="Sohn K.H."/>
        </authorList>
    </citation>
    <scope>NUCLEOTIDE SEQUENCE</scope>
    <source>
        <strain evidence="2">KR_2_A2</strain>
    </source>
</reference>
<evidence type="ECO:0000313" key="2">
    <source>
        <dbReference type="EMBL" id="KAF4137653.1"/>
    </source>
</evidence>
<feature type="region of interest" description="Disordered" evidence="1">
    <location>
        <begin position="127"/>
        <end position="150"/>
    </location>
</feature>
<evidence type="ECO:0000256" key="1">
    <source>
        <dbReference type="SAM" id="MobiDB-lite"/>
    </source>
</evidence>
<organism evidence="2 3">
    <name type="scientific">Phytophthora infestans</name>
    <name type="common">Potato late blight agent</name>
    <name type="synonym">Botrytis infestans</name>
    <dbReference type="NCBI Taxonomy" id="4787"/>
    <lineage>
        <taxon>Eukaryota</taxon>
        <taxon>Sar</taxon>
        <taxon>Stramenopiles</taxon>
        <taxon>Oomycota</taxon>
        <taxon>Peronosporomycetes</taxon>
        <taxon>Peronosporales</taxon>
        <taxon>Peronosporaceae</taxon>
        <taxon>Phytophthora</taxon>
    </lineage>
</organism>
<protein>
    <submittedName>
        <fullName evidence="2">Putative NAM-associated domain-containing protein</fullName>
    </submittedName>
</protein>
<dbReference type="AlphaFoldDB" id="A0A8S9UB00"/>
<comment type="caution">
    <text evidence="2">The sequence shown here is derived from an EMBL/GenBank/DDBJ whole genome shotgun (WGS) entry which is preliminary data.</text>
</comment>
<accession>A0A8S9UB00</accession>
<name>A0A8S9UB00_PHYIN</name>